<feature type="compositionally biased region" description="Basic residues" evidence="3">
    <location>
        <begin position="1"/>
        <end position="16"/>
    </location>
</feature>
<evidence type="ECO:0000313" key="5">
    <source>
        <dbReference type="EMBL" id="PPQ33401.1"/>
    </source>
</evidence>
<feature type="region of interest" description="Disordered" evidence="3">
    <location>
        <begin position="1"/>
        <end position="37"/>
    </location>
</feature>
<evidence type="ECO:0000256" key="1">
    <source>
        <dbReference type="ARBA" id="ARBA00009013"/>
    </source>
</evidence>
<proteinExistence type="inferred from homology"/>
<dbReference type="SUPFAM" id="SSF52091">
    <property type="entry name" value="SpoIIaa-like"/>
    <property type="match status" value="1"/>
</dbReference>
<evidence type="ECO:0000256" key="3">
    <source>
        <dbReference type="SAM" id="MobiDB-lite"/>
    </source>
</evidence>
<feature type="compositionally biased region" description="Polar residues" evidence="3">
    <location>
        <begin position="20"/>
        <end position="37"/>
    </location>
</feature>
<dbReference type="InterPro" id="IPR058548">
    <property type="entry name" value="MlaB-like_STAS"/>
</dbReference>
<name>A0A2S6NFK3_RHOGL</name>
<reference evidence="5 6" key="1">
    <citation type="journal article" date="2018" name="Arch. Microbiol.">
        <title>New insights into the metabolic potential of the phototrophic purple bacterium Rhodopila globiformis DSM 161(T) from its draft genome sequence and evidence for a vanadium-dependent nitrogenase.</title>
        <authorList>
            <person name="Imhoff J.F."/>
            <person name="Rahn T."/>
            <person name="Kunzel S."/>
            <person name="Neulinger S.C."/>
        </authorList>
    </citation>
    <scope>NUCLEOTIDE SEQUENCE [LARGE SCALE GENOMIC DNA]</scope>
    <source>
        <strain evidence="5 6">DSM 161</strain>
    </source>
</reference>
<dbReference type="InterPro" id="IPR036513">
    <property type="entry name" value="STAS_dom_sf"/>
</dbReference>
<dbReference type="AlphaFoldDB" id="A0A2S6NFK3"/>
<comment type="caution">
    <text evidence="5">The sequence shown here is derived from an EMBL/GenBank/DDBJ whole genome shotgun (WGS) entry which is preliminary data.</text>
</comment>
<dbReference type="EMBL" id="NHRY01000147">
    <property type="protein sequence ID" value="PPQ33401.1"/>
    <property type="molecule type" value="Genomic_DNA"/>
</dbReference>
<sequence>MAGKGRKSPPRARPRPARSTCSEMSKSEAMNISTSQSGGETVVALAGRFTFSAHAAFRDVLVGHVEAMSSGGRVTFDLAGVEFVDSAALGMLLLAREAARRRSGAITIRGASGQVRRMLDVSRFDTLFTIEA</sequence>
<keyword evidence="6" id="KW-1185">Reference proteome</keyword>
<dbReference type="Proteomes" id="UP000239724">
    <property type="component" value="Unassembled WGS sequence"/>
</dbReference>
<dbReference type="Pfam" id="PF13466">
    <property type="entry name" value="STAS_2"/>
    <property type="match status" value="1"/>
</dbReference>
<organism evidence="5 6">
    <name type="scientific">Rhodopila globiformis</name>
    <name type="common">Rhodopseudomonas globiformis</name>
    <dbReference type="NCBI Taxonomy" id="1071"/>
    <lineage>
        <taxon>Bacteria</taxon>
        <taxon>Pseudomonadati</taxon>
        <taxon>Pseudomonadota</taxon>
        <taxon>Alphaproteobacteria</taxon>
        <taxon>Acetobacterales</taxon>
        <taxon>Acetobacteraceae</taxon>
        <taxon>Rhodopila</taxon>
    </lineage>
</organism>
<dbReference type="InterPro" id="IPR003658">
    <property type="entry name" value="Anti-sigma_ant"/>
</dbReference>
<dbReference type="PROSITE" id="PS50801">
    <property type="entry name" value="STAS"/>
    <property type="match status" value="1"/>
</dbReference>
<accession>A0A2S6NFK3</accession>
<dbReference type="PANTHER" id="PTHR33495:SF15">
    <property type="entry name" value="STAS DOMAIN-CONTAINING PROTEIN"/>
    <property type="match status" value="1"/>
</dbReference>
<dbReference type="InterPro" id="IPR002645">
    <property type="entry name" value="STAS_dom"/>
</dbReference>
<dbReference type="PANTHER" id="PTHR33495">
    <property type="entry name" value="ANTI-SIGMA FACTOR ANTAGONIST TM_1081-RELATED-RELATED"/>
    <property type="match status" value="1"/>
</dbReference>
<feature type="domain" description="STAS" evidence="4">
    <location>
        <begin position="30"/>
        <end position="132"/>
    </location>
</feature>
<dbReference type="CDD" id="cd07043">
    <property type="entry name" value="STAS_anti-anti-sigma_factors"/>
    <property type="match status" value="1"/>
</dbReference>
<dbReference type="NCBIfam" id="TIGR00377">
    <property type="entry name" value="ant_ant_sig"/>
    <property type="match status" value="1"/>
</dbReference>
<comment type="similarity">
    <text evidence="1 2">Belongs to the anti-sigma-factor antagonist family.</text>
</comment>
<gene>
    <name evidence="5" type="ORF">CCS01_14435</name>
</gene>
<evidence type="ECO:0000259" key="4">
    <source>
        <dbReference type="PROSITE" id="PS50801"/>
    </source>
</evidence>
<protein>
    <recommendedName>
        <fullName evidence="2">Anti-sigma factor antagonist</fullName>
    </recommendedName>
</protein>
<dbReference type="Gene3D" id="3.30.750.24">
    <property type="entry name" value="STAS domain"/>
    <property type="match status" value="1"/>
</dbReference>
<evidence type="ECO:0000256" key="2">
    <source>
        <dbReference type="RuleBase" id="RU003749"/>
    </source>
</evidence>
<dbReference type="GO" id="GO:0043856">
    <property type="term" value="F:anti-sigma factor antagonist activity"/>
    <property type="evidence" value="ECO:0007669"/>
    <property type="project" value="InterPro"/>
</dbReference>
<evidence type="ECO:0000313" key="6">
    <source>
        <dbReference type="Proteomes" id="UP000239724"/>
    </source>
</evidence>